<keyword evidence="6 7" id="KW-0560">Oxidoreductase</keyword>
<dbReference type="InterPro" id="IPR013786">
    <property type="entry name" value="AcylCoA_DH/ox_N"/>
</dbReference>
<evidence type="ECO:0000259" key="8">
    <source>
        <dbReference type="Pfam" id="PF00441"/>
    </source>
</evidence>
<comment type="cofactor">
    <cofactor evidence="1 7">
        <name>FAD</name>
        <dbReference type="ChEBI" id="CHEBI:57692"/>
    </cofactor>
</comment>
<evidence type="ECO:0000256" key="1">
    <source>
        <dbReference type="ARBA" id="ARBA00001974"/>
    </source>
</evidence>
<dbReference type="AlphaFoldDB" id="A0A1H9AHS9"/>
<evidence type="ECO:0000259" key="10">
    <source>
        <dbReference type="Pfam" id="PF02771"/>
    </source>
</evidence>
<evidence type="ECO:0000313" key="12">
    <source>
        <dbReference type="Proteomes" id="UP000199028"/>
    </source>
</evidence>
<evidence type="ECO:0000256" key="6">
    <source>
        <dbReference type="ARBA" id="ARBA00023002"/>
    </source>
</evidence>
<gene>
    <name evidence="11" type="ORF">SAMN05216195_101196</name>
</gene>
<accession>A0A1H9AHS9</accession>
<dbReference type="InterPro" id="IPR006091">
    <property type="entry name" value="Acyl-CoA_Oxase/DH_mid-dom"/>
</dbReference>
<keyword evidence="5 7" id="KW-0274">FAD</keyword>
<organism evidence="11 12">
    <name type="scientific">Lentzea flaviverrucosa</name>
    <dbReference type="NCBI Taxonomy" id="200379"/>
    <lineage>
        <taxon>Bacteria</taxon>
        <taxon>Bacillati</taxon>
        <taxon>Actinomycetota</taxon>
        <taxon>Actinomycetes</taxon>
        <taxon>Pseudonocardiales</taxon>
        <taxon>Pseudonocardiaceae</taxon>
        <taxon>Lentzea</taxon>
    </lineage>
</organism>
<dbReference type="SUPFAM" id="SSF47203">
    <property type="entry name" value="Acyl-CoA dehydrogenase C-terminal domain-like"/>
    <property type="match status" value="1"/>
</dbReference>
<dbReference type="Pfam" id="PF02771">
    <property type="entry name" value="Acyl-CoA_dh_N"/>
    <property type="match status" value="1"/>
</dbReference>
<proteinExistence type="inferred from homology"/>
<name>A0A1H9AHS9_9PSEU</name>
<dbReference type="InterPro" id="IPR037069">
    <property type="entry name" value="AcylCoA_DH/ox_N_sf"/>
</dbReference>
<dbReference type="PANTHER" id="PTHR48083:SF13">
    <property type="entry name" value="ACYL-COA DEHYDROGENASE FAMILY MEMBER 11"/>
    <property type="match status" value="1"/>
</dbReference>
<evidence type="ECO:0000259" key="9">
    <source>
        <dbReference type="Pfam" id="PF02770"/>
    </source>
</evidence>
<evidence type="ECO:0000313" key="11">
    <source>
        <dbReference type="EMBL" id="SEP76165.1"/>
    </source>
</evidence>
<dbReference type="Pfam" id="PF00441">
    <property type="entry name" value="Acyl-CoA_dh_1"/>
    <property type="match status" value="1"/>
</dbReference>
<feature type="domain" description="Acyl-CoA dehydrogenase/oxidase C-terminal" evidence="8">
    <location>
        <begin position="248"/>
        <end position="397"/>
    </location>
</feature>
<dbReference type="GO" id="GO:0003995">
    <property type="term" value="F:acyl-CoA dehydrogenase activity"/>
    <property type="evidence" value="ECO:0007669"/>
    <property type="project" value="TreeGrafter"/>
</dbReference>
<keyword evidence="4 7" id="KW-0285">Flavoprotein</keyword>
<dbReference type="InterPro" id="IPR050741">
    <property type="entry name" value="Acyl-CoA_dehydrogenase"/>
</dbReference>
<dbReference type="FunFam" id="1.20.140.10:FF:000018">
    <property type="entry name" value="Acyl-CoA dehydrogenase family member 10"/>
    <property type="match status" value="1"/>
</dbReference>
<dbReference type="InterPro" id="IPR046373">
    <property type="entry name" value="Acyl-CoA_Oxase/DH_mid-dom_sf"/>
</dbReference>
<evidence type="ECO:0000256" key="4">
    <source>
        <dbReference type="ARBA" id="ARBA00022630"/>
    </source>
</evidence>
<dbReference type="InterPro" id="IPR036250">
    <property type="entry name" value="AcylCo_DH-like_C"/>
</dbReference>
<feature type="domain" description="Acyl-CoA oxidase/dehydrogenase middle" evidence="9">
    <location>
        <begin position="134"/>
        <end position="236"/>
    </location>
</feature>
<protein>
    <submittedName>
        <fullName evidence="11">Acyl-CoA dehydrogenase</fullName>
    </submittedName>
</protein>
<dbReference type="EMBL" id="FOFT01000001">
    <property type="protein sequence ID" value="SEP76165.1"/>
    <property type="molecule type" value="Genomic_DNA"/>
</dbReference>
<feature type="domain" description="Acyl-CoA dehydrogenase/oxidase N-terminal" evidence="10">
    <location>
        <begin position="28"/>
        <end position="130"/>
    </location>
</feature>
<evidence type="ECO:0000256" key="5">
    <source>
        <dbReference type="ARBA" id="ARBA00022827"/>
    </source>
</evidence>
<comment type="similarity">
    <text evidence="2 7">Belongs to the acyl-CoA dehydrogenase family.</text>
</comment>
<dbReference type="Pfam" id="PF02770">
    <property type="entry name" value="Acyl-CoA_dh_M"/>
    <property type="match status" value="1"/>
</dbReference>
<comment type="subunit">
    <text evidence="3">Homodimer.</text>
</comment>
<dbReference type="InterPro" id="IPR009075">
    <property type="entry name" value="AcylCo_DH/oxidase_C"/>
</dbReference>
<dbReference type="Proteomes" id="UP000199028">
    <property type="component" value="Unassembled WGS sequence"/>
</dbReference>
<dbReference type="PANTHER" id="PTHR48083">
    <property type="entry name" value="MEDIUM-CHAIN SPECIFIC ACYL-COA DEHYDROGENASE, MITOCHONDRIAL-RELATED"/>
    <property type="match status" value="1"/>
</dbReference>
<dbReference type="Gene3D" id="1.10.540.10">
    <property type="entry name" value="Acyl-CoA dehydrogenase/oxidase, N-terminal domain"/>
    <property type="match status" value="1"/>
</dbReference>
<dbReference type="RefSeq" id="WP_090062444.1">
    <property type="nucleotide sequence ID" value="NZ_FOFT01000001.1"/>
</dbReference>
<dbReference type="FunFam" id="2.40.110.10:FF:000002">
    <property type="entry name" value="Acyl-CoA dehydrogenase fadE12"/>
    <property type="match status" value="1"/>
</dbReference>
<dbReference type="Gene3D" id="1.20.140.10">
    <property type="entry name" value="Butyryl-CoA Dehydrogenase, subunit A, domain 3"/>
    <property type="match status" value="1"/>
</dbReference>
<reference evidence="12" key="1">
    <citation type="submission" date="2016-10" db="EMBL/GenBank/DDBJ databases">
        <authorList>
            <person name="Varghese N."/>
            <person name="Submissions S."/>
        </authorList>
    </citation>
    <scope>NUCLEOTIDE SEQUENCE [LARGE SCALE GENOMIC DNA]</scope>
    <source>
        <strain evidence="12">CGMCC 4.578</strain>
    </source>
</reference>
<dbReference type="SUPFAM" id="SSF56645">
    <property type="entry name" value="Acyl-CoA dehydrogenase NM domain-like"/>
    <property type="match status" value="1"/>
</dbReference>
<dbReference type="GO" id="GO:0033539">
    <property type="term" value="P:fatty acid beta-oxidation using acyl-CoA dehydrogenase"/>
    <property type="evidence" value="ECO:0007669"/>
    <property type="project" value="TreeGrafter"/>
</dbReference>
<evidence type="ECO:0000256" key="3">
    <source>
        <dbReference type="ARBA" id="ARBA00011738"/>
    </source>
</evidence>
<dbReference type="OrthoDB" id="8876745at2"/>
<sequence length="403" mass="44603">MDFAYDAKTEELRTKLLAFMDSHVYPAEAVLEQQLHAAADPWERQPILEELKAEARRQGLWNLFLPDPEHGAGLTNLQYAPLAEITGRSPHLAPEALNCAAPDTGNMEVLTMFGTDEQKKQWLQPLLDGEIRSAFCMTEPEVASSDATNIATRIERDGDDYVINGRKWWSSGAMNPNCAIFIVMGKTDPDAERHRQQAMILVPRDTPGVTVKRAMHVFGYGDHAHGGHAEIEFTDVRVPASNLIAGEGEGFAIAQARLGPGRIHHCMRLIGMAERALELMCRRASSRVAFGKPIAAQGVVHEWIAESRVRIEQARLLVLKTAWLMDTVGNKGAHTEIQAIKIGTPSMTEWVLDKAIQAHGGAGVSQDFPLAELWAATRTLRLADGPDEVHRMSLAKRELKKYL</sequence>
<keyword evidence="12" id="KW-1185">Reference proteome</keyword>
<evidence type="ECO:0000256" key="2">
    <source>
        <dbReference type="ARBA" id="ARBA00009347"/>
    </source>
</evidence>
<dbReference type="InterPro" id="IPR009100">
    <property type="entry name" value="AcylCoA_DH/oxidase_NM_dom_sf"/>
</dbReference>
<evidence type="ECO:0000256" key="7">
    <source>
        <dbReference type="RuleBase" id="RU362125"/>
    </source>
</evidence>
<dbReference type="Gene3D" id="2.40.110.10">
    <property type="entry name" value="Butyryl-CoA Dehydrogenase, subunit A, domain 2"/>
    <property type="match status" value="1"/>
</dbReference>
<dbReference type="GO" id="GO:0050660">
    <property type="term" value="F:flavin adenine dinucleotide binding"/>
    <property type="evidence" value="ECO:0007669"/>
    <property type="project" value="InterPro"/>
</dbReference>
<dbReference type="GO" id="GO:0005737">
    <property type="term" value="C:cytoplasm"/>
    <property type="evidence" value="ECO:0007669"/>
    <property type="project" value="TreeGrafter"/>
</dbReference>